<evidence type="ECO:0000313" key="2">
    <source>
        <dbReference type="EMBL" id="CUH92148.1"/>
    </source>
</evidence>
<name>A0A0K8J4C1_9FIRM</name>
<dbReference type="InterPro" id="IPR013783">
    <property type="entry name" value="Ig-like_fold"/>
</dbReference>
<organism evidence="2 3">
    <name type="scientific">Herbinix luporum</name>
    <dbReference type="NCBI Taxonomy" id="1679721"/>
    <lineage>
        <taxon>Bacteria</taxon>
        <taxon>Bacillati</taxon>
        <taxon>Bacillota</taxon>
        <taxon>Clostridia</taxon>
        <taxon>Lachnospirales</taxon>
        <taxon>Lachnospiraceae</taxon>
        <taxon>Herbinix</taxon>
    </lineage>
</organism>
<accession>A0A0K8J4C1</accession>
<dbReference type="InterPro" id="IPR036116">
    <property type="entry name" value="FN3_sf"/>
</dbReference>
<dbReference type="Proteomes" id="UP000196053">
    <property type="component" value="Chromosome I"/>
</dbReference>
<sequence length="192" mass="22111">MILYLDSTIASGSTYTYYVKAYDEDGNISEASNSYTITMPPDIPANLTVTVREDGILLRWTGVNDICEYELSINEEIIKVGKENLFLQKEFLPNFRYEYRVRAVIGDIYGQWSESKEILTAPGKVENLKSEIIDDSAIKLSWDPVEGALSYDVEIDGILYQDIKDCYYLLKSVQQILQMRILKIYTTLFPRR</sequence>
<dbReference type="KEGG" id="hsd:SD1D_0597"/>
<proteinExistence type="predicted"/>
<dbReference type="InterPro" id="IPR003961">
    <property type="entry name" value="FN3_dom"/>
</dbReference>
<evidence type="ECO:0000259" key="1">
    <source>
        <dbReference type="PROSITE" id="PS50853"/>
    </source>
</evidence>
<dbReference type="EMBL" id="LN879430">
    <property type="protein sequence ID" value="CUH92148.1"/>
    <property type="molecule type" value="Genomic_DNA"/>
</dbReference>
<dbReference type="SMART" id="SM00060">
    <property type="entry name" value="FN3"/>
    <property type="match status" value="1"/>
</dbReference>
<dbReference type="PROSITE" id="PS50853">
    <property type="entry name" value="FN3"/>
    <property type="match status" value="1"/>
</dbReference>
<dbReference type="AlphaFoldDB" id="A0A0K8J4C1"/>
<dbReference type="CDD" id="cd00063">
    <property type="entry name" value="FN3"/>
    <property type="match status" value="1"/>
</dbReference>
<protein>
    <recommendedName>
        <fullName evidence="1">Fibronectin type-III domain-containing protein</fullName>
    </recommendedName>
</protein>
<reference evidence="3" key="1">
    <citation type="submission" date="2015-09" db="EMBL/GenBank/DDBJ databases">
        <authorList>
            <person name="Wibberg D."/>
        </authorList>
    </citation>
    <scope>NUCLEOTIDE SEQUENCE [LARGE SCALE GENOMIC DNA]</scope>
    <source>
        <strain evidence="3">SD1D</strain>
    </source>
</reference>
<dbReference type="Gene3D" id="2.60.40.10">
    <property type="entry name" value="Immunoglobulins"/>
    <property type="match status" value="2"/>
</dbReference>
<gene>
    <name evidence="2" type="ORF">SD1D_0597</name>
</gene>
<keyword evidence="3" id="KW-1185">Reference proteome</keyword>
<evidence type="ECO:0000313" key="3">
    <source>
        <dbReference type="Proteomes" id="UP000196053"/>
    </source>
</evidence>
<feature type="domain" description="Fibronectin type-III" evidence="1">
    <location>
        <begin position="40"/>
        <end position="123"/>
    </location>
</feature>
<dbReference type="OrthoDB" id="2051435at2"/>
<dbReference type="RefSeq" id="WP_058257542.1">
    <property type="nucleotide sequence ID" value="NZ_LN879430.1"/>
</dbReference>
<dbReference type="SUPFAM" id="SSF49265">
    <property type="entry name" value="Fibronectin type III"/>
    <property type="match status" value="1"/>
</dbReference>